<keyword evidence="7 11" id="KW-0798">TonB box</keyword>
<evidence type="ECO:0000259" key="13">
    <source>
        <dbReference type="SMART" id="SM00965"/>
    </source>
</evidence>
<dbReference type="CDD" id="cd01347">
    <property type="entry name" value="ligand_gated_channel"/>
    <property type="match status" value="1"/>
</dbReference>
<evidence type="ECO:0000256" key="8">
    <source>
        <dbReference type="ARBA" id="ARBA00023136"/>
    </source>
</evidence>
<dbReference type="GO" id="GO:0009279">
    <property type="term" value="C:cell outer membrane"/>
    <property type="evidence" value="ECO:0007669"/>
    <property type="project" value="UniProtKB-SubCell"/>
</dbReference>
<protein>
    <recommendedName>
        <fullName evidence="13">Secretin/TonB short N-terminal domain-containing protein</fullName>
    </recommendedName>
</protein>
<feature type="region of interest" description="Disordered" evidence="12">
    <location>
        <begin position="226"/>
        <end position="257"/>
    </location>
</feature>
<keyword evidence="4" id="KW-0410">Iron transport</keyword>
<evidence type="ECO:0000256" key="5">
    <source>
        <dbReference type="ARBA" id="ARBA00022692"/>
    </source>
</evidence>
<evidence type="ECO:0000256" key="4">
    <source>
        <dbReference type="ARBA" id="ARBA00022496"/>
    </source>
</evidence>
<evidence type="ECO:0000256" key="1">
    <source>
        <dbReference type="ARBA" id="ARBA00004571"/>
    </source>
</evidence>
<dbReference type="InterPro" id="IPR011662">
    <property type="entry name" value="Secretin/TonB_short_N"/>
</dbReference>
<keyword evidence="8 10" id="KW-0472">Membrane</keyword>
<dbReference type="InterPro" id="IPR039426">
    <property type="entry name" value="TonB-dep_rcpt-like"/>
</dbReference>
<dbReference type="PANTHER" id="PTHR47234">
    <property type="match status" value="1"/>
</dbReference>
<proteinExistence type="inferred from homology"/>
<evidence type="ECO:0000313" key="15">
    <source>
        <dbReference type="Proteomes" id="UP000239504"/>
    </source>
</evidence>
<dbReference type="AlphaFoldDB" id="A0A2S7K502"/>
<dbReference type="EMBL" id="PJCH01000006">
    <property type="protein sequence ID" value="PQA87572.1"/>
    <property type="molecule type" value="Genomic_DNA"/>
</dbReference>
<evidence type="ECO:0000256" key="11">
    <source>
        <dbReference type="RuleBase" id="RU003357"/>
    </source>
</evidence>
<evidence type="ECO:0000256" key="12">
    <source>
        <dbReference type="SAM" id="MobiDB-lite"/>
    </source>
</evidence>
<evidence type="ECO:0000256" key="3">
    <source>
        <dbReference type="ARBA" id="ARBA00022452"/>
    </source>
</evidence>
<dbReference type="Gene3D" id="2.40.170.20">
    <property type="entry name" value="TonB-dependent receptor, beta-barrel domain"/>
    <property type="match status" value="1"/>
</dbReference>
<dbReference type="InterPro" id="IPR000531">
    <property type="entry name" value="Beta-barrel_TonB"/>
</dbReference>
<sequence length="977" mass="104501">MSTGRERTGSFCGRRPGRPIDFLKFAANRFWLPNFVELSPDMCRTAPVACCFQKKSEPLSGFRRWRRQPHWERQAASGRNVPRATRRISGGVSMHKKMKTVMAASVSVLAMSCAAEAARSDTQALVRGESVKIEWNIPAQPLTEALIAWSEQSNYVILIQDDLAAGVQSRALIGSYTSFEALERLLSPSTLTYKIRNDKTLVVTPRLQPASLQTDRPQTRFAMAEQGTSAVAERLASAQPEAERNEQRGASGDTDEVVVTGTRIRGAQPAAPVHTITRRDIELSGQSQTGELLRALPQTFRGGINPTVQPTTVNTNSGLGGDSTVNLRGMGPDATLILVNGRRLAPIGGGETTDVSAIPLAALDRVDVLLDGSSALYGADAVAGVVNFIVADDYEGAELRARAGGATQGGGFEQAYSAAAGTRWQGGSLLVGADYLKQNPIFAGEREFSETAGPFNSLLPANRQWSGFMSGNQELSSFAEVDVIGLYTNRRTSRTTEYGAGGFADAKAIDTESFLIAPRVTFDLSEDWTAQVEGSAARSTRDSATTDNFGGEFDADSKNTAWTIGASTEGKVARLPSGDFRAAVGGGYREETLDSDLGGTLRSGTRNVAFLFAEASAPLVSPSDDRPGLNRLDLNVAVRVEDHSGFGAATTPKLGLRYAPVPDLTVRATWGKSFRAPRFDHLLADHVVTVWSAPNLGSVNPGLALLSFSGNPELEPERATSWTAGFDWTPHFMPAFDLSFTWFDIDFEDRIVSPIVNLGSALSDPANAPFIDRDPSSTAQSAIIGAADQVYNISGMPYDPDAVLAIVNSGFVNASAQQVRGADVSFRFAPGDIVFFGDFSWLMIDTQTIPTLPLTRQSGFIFQPAKFRGRAGASWEIDDSFTTNAILNHVAGSTDNVAAPPAEIASWTTLDITLQYRLGSVATALDGLEASLSVINALDQDPPFAAGGGVAFPGMFFDSANTSPVGRFVAATLRYTF</sequence>
<evidence type="ECO:0000256" key="2">
    <source>
        <dbReference type="ARBA" id="ARBA00022448"/>
    </source>
</evidence>
<dbReference type="Proteomes" id="UP000239504">
    <property type="component" value="Unassembled WGS sequence"/>
</dbReference>
<dbReference type="SMART" id="SM00965">
    <property type="entry name" value="STN"/>
    <property type="match status" value="1"/>
</dbReference>
<keyword evidence="5 10" id="KW-0812">Transmembrane</keyword>
<keyword evidence="3 10" id="KW-1134">Transmembrane beta strand</keyword>
<organism evidence="14 15">
    <name type="scientific">Hyphococcus luteus</name>
    <dbReference type="NCBI Taxonomy" id="2058213"/>
    <lineage>
        <taxon>Bacteria</taxon>
        <taxon>Pseudomonadati</taxon>
        <taxon>Pseudomonadota</taxon>
        <taxon>Alphaproteobacteria</taxon>
        <taxon>Parvularculales</taxon>
        <taxon>Parvularculaceae</taxon>
        <taxon>Hyphococcus</taxon>
    </lineage>
</organism>
<dbReference type="PANTHER" id="PTHR47234:SF3">
    <property type="entry name" value="SECRETIN_TONB SHORT N-TERMINAL DOMAIN-CONTAINING PROTEIN"/>
    <property type="match status" value="1"/>
</dbReference>
<dbReference type="Gene3D" id="2.170.130.10">
    <property type="entry name" value="TonB-dependent receptor, plug domain"/>
    <property type="match status" value="1"/>
</dbReference>
<dbReference type="InterPro" id="IPR037066">
    <property type="entry name" value="Plug_dom_sf"/>
</dbReference>
<dbReference type="GO" id="GO:0006826">
    <property type="term" value="P:iron ion transport"/>
    <property type="evidence" value="ECO:0007669"/>
    <property type="project" value="UniProtKB-KW"/>
</dbReference>
<keyword evidence="9 10" id="KW-0998">Cell outer membrane</keyword>
<evidence type="ECO:0000256" key="10">
    <source>
        <dbReference type="PROSITE-ProRule" id="PRU01360"/>
    </source>
</evidence>
<name>A0A2S7K502_9PROT</name>
<keyword evidence="4" id="KW-0406">Ion transport</keyword>
<evidence type="ECO:0000256" key="7">
    <source>
        <dbReference type="ARBA" id="ARBA00023077"/>
    </source>
</evidence>
<evidence type="ECO:0000256" key="6">
    <source>
        <dbReference type="ARBA" id="ARBA00023004"/>
    </source>
</evidence>
<keyword evidence="2 10" id="KW-0813">Transport</keyword>
<keyword evidence="6" id="KW-0408">Iron</keyword>
<feature type="domain" description="Secretin/TonB short N-terminal" evidence="13">
    <location>
        <begin position="155"/>
        <end position="206"/>
    </location>
</feature>
<dbReference type="InterPro" id="IPR036942">
    <property type="entry name" value="Beta-barrel_TonB_sf"/>
</dbReference>
<gene>
    <name evidence="14" type="ORF">CW354_10840</name>
</gene>
<dbReference type="Pfam" id="PF07660">
    <property type="entry name" value="STN"/>
    <property type="match status" value="1"/>
</dbReference>
<dbReference type="SUPFAM" id="SSF56935">
    <property type="entry name" value="Porins"/>
    <property type="match status" value="1"/>
</dbReference>
<dbReference type="Gene3D" id="3.55.50.30">
    <property type="match status" value="1"/>
</dbReference>
<dbReference type="Pfam" id="PF07715">
    <property type="entry name" value="Plug"/>
    <property type="match status" value="1"/>
</dbReference>
<comment type="subcellular location">
    <subcellularLocation>
        <location evidence="1 10">Cell outer membrane</location>
        <topology evidence="1 10">Multi-pass membrane protein</topology>
    </subcellularLocation>
</comment>
<dbReference type="PROSITE" id="PS52016">
    <property type="entry name" value="TONB_DEPENDENT_REC_3"/>
    <property type="match status" value="1"/>
</dbReference>
<dbReference type="OrthoDB" id="7051241at2"/>
<comment type="similarity">
    <text evidence="10 11">Belongs to the TonB-dependent receptor family.</text>
</comment>
<dbReference type="Pfam" id="PF00593">
    <property type="entry name" value="TonB_dep_Rec_b-barrel"/>
    <property type="match status" value="1"/>
</dbReference>
<dbReference type="InterPro" id="IPR012910">
    <property type="entry name" value="Plug_dom"/>
</dbReference>
<evidence type="ECO:0000256" key="9">
    <source>
        <dbReference type="ARBA" id="ARBA00023237"/>
    </source>
</evidence>
<accession>A0A2S7K502</accession>
<comment type="caution">
    <text evidence="14">The sequence shown here is derived from an EMBL/GenBank/DDBJ whole genome shotgun (WGS) entry which is preliminary data.</text>
</comment>
<keyword evidence="15" id="KW-1185">Reference proteome</keyword>
<reference evidence="14 15" key="1">
    <citation type="submission" date="2017-12" db="EMBL/GenBank/DDBJ databases">
        <authorList>
            <person name="Hurst M.R.H."/>
        </authorList>
    </citation>
    <scope>NUCLEOTIDE SEQUENCE [LARGE SCALE GENOMIC DNA]</scope>
    <source>
        <strain evidence="14 15">SY-3-19</strain>
    </source>
</reference>
<evidence type="ECO:0000313" key="14">
    <source>
        <dbReference type="EMBL" id="PQA87572.1"/>
    </source>
</evidence>